<dbReference type="SUPFAM" id="SSF141868">
    <property type="entry name" value="EAL domain-like"/>
    <property type="match status" value="1"/>
</dbReference>
<feature type="domain" description="PAC" evidence="2">
    <location>
        <begin position="196"/>
        <end position="248"/>
    </location>
</feature>
<evidence type="ECO:0000259" key="3">
    <source>
        <dbReference type="PROSITE" id="PS50883"/>
    </source>
</evidence>
<gene>
    <name evidence="5" type="ORF">GPA21_05465</name>
</gene>
<dbReference type="SMART" id="SM00267">
    <property type="entry name" value="GGDEF"/>
    <property type="match status" value="1"/>
</dbReference>
<keyword evidence="6" id="KW-1185">Reference proteome</keyword>
<dbReference type="PROSITE" id="PS50883">
    <property type="entry name" value="EAL"/>
    <property type="match status" value="1"/>
</dbReference>
<dbReference type="RefSeq" id="WP_168987203.1">
    <property type="nucleotide sequence ID" value="NZ_CAWPHM010000144.1"/>
</dbReference>
<dbReference type="SUPFAM" id="SSF55785">
    <property type="entry name" value="PYP-like sensor domain (PAS domain)"/>
    <property type="match status" value="3"/>
</dbReference>
<accession>A0A972FD16</accession>
<dbReference type="InterPro" id="IPR000700">
    <property type="entry name" value="PAS-assoc_C"/>
</dbReference>
<dbReference type="GO" id="GO:0003824">
    <property type="term" value="F:catalytic activity"/>
    <property type="evidence" value="ECO:0007669"/>
    <property type="project" value="UniProtKB-ARBA"/>
</dbReference>
<proteinExistence type="predicted"/>
<dbReference type="Pfam" id="PF00563">
    <property type="entry name" value="EAL"/>
    <property type="match status" value="1"/>
</dbReference>
<dbReference type="SMART" id="SM00052">
    <property type="entry name" value="EAL"/>
    <property type="match status" value="1"/>
</dbReference>
<dbReference type="InterPro" id="IPR029787">
    <property type="entry name" value="Nucleotide_cyclase"/>
</dbReference>
<evidence type="ECO:0000259" key="4">
    <source>
        <dbReference type="PROSITE" id="PS50887"/>
    </source>
</evidence>
<dbReference type="InterPro" id="IPR013656">
    <property type="entry name" value="PAS_4"/>
</dbReference>
<dbReference type="CDD" id="cd01949">
    <property type="entry name" value="GGDEF"/>
    <property type="match status" value="1"/>
</dbReference>
<feature type="domain" description="PAS" evidence="1">
    <location>
        <begin position="249"/>
        <end position="320"/>
    </location>
</feature>
<dbReference type="PROSITE" id="PS50112">
    <property type="entry name" value="PAS"/>
    <property type="match status" value="1"/>
</dbReference>
<dbReference type="InterPro" id="IPR013655">
    <property type="entry name" value="PAS_fold_3"/>
</dbReference>
<dbReference type="PANTHER" id="PTHR44757:SF2">
    <property type="entry name" value="BIOFILM ARCHITECTURE MAINTENANCE PROTEIN MBAA"/>
    <property type="match status" value="1"/>
</dbReference>
<dbReference type="InterPro" id="IPR000160">
    <property type="entry name" value="GGDEF_dom"/>
</dbReference>
<dbReference type="SMART" id="SM00086">
    <property type="entry name" value="PAC"/>
    <property type="match status" value="2"/>
</dbReference>
<dbReference type="SMART" id="SM00091">
    <property type="entry name" value="PAS"/>
    <property type="match status" value="3"/>
</dbReference>
<organism evidence="5 6">
    <name type="scientific">Azoarcus taiwanensis</name>
    <dbReference type="NCBI Taxonomy" id="666964"/>
    <lineage>
        <taxon>Bacteria</taxon>
        <taxon>Pseudomonadati</taxon>
        <taxon>Pseudomonadota</taxon>
        <taxon>Betaproteobacteria</taxon>
        <taxon>Rhodocyclales</taxon>
        <taxon>Zoogloeaceae</taxon>
        <taxon>Azoarcus</taxon>
    </lineage>
</organism>
<sequence>MDTGRIEDRGVAWAELLVMPSNGLRILAASGAEAAFGLSLVVAKEGGGLSLADLIHPDDRDELLRLGGDATGSIHLRLRDAEGAIRCVCGTFRPDPLAPGAVALKLVDARQLSSVRGQPAISPEMWSLLENCDDYVYFKNRHYVLTACSRSLAQVTGRESDWNRIVGTTDYELFPEEHADLYYELEKKVFAGEPVARALQPFVDPQGRERWADNRAYPIRDQYGEIVGLFGVARDVTNILHTQGALRESESLLRTVIDEIPDPLQLRDESGAFLLCNQAFAQRLRVSPEQTVGYYDEAFGVAPAIADAVRRDVRAVIAEGRSEVVYQELLDPSGGPSRHVRALKKPFEDSDGRRRILILEQDITDLQVAQQRVIDSERRLQTVLEVTREGVWDWHLPTGTMAHNRQWYLSLGYEEGEVGEDISSFFSLIHPHDRDRVVGRLEALASGRAERYHSEHRMLRKDGSAIWVQDRGRVAERDAQAVPVRVVGSFIDVTEQREHKRQLEFLAHYDALTGLPNRVLLADRMKLAMAHVQRRGGRLVVAYLDLDGFKEINDSHGHGVGDQLLTVVAAQIKGTLRDGDTIARLGGDEFVAVLTDLQEEQSSVPLVMRLLDAVAKPVAIRGASFRVTGSVGVTFYPQDEDVDADQLLRQADQAMYQAKLAGKSRYHFFDAERDRNVRGRNESLKRLEQALERGEFVLYYQPKVNLRSGEVIGAEALLRWQHPDQGLLAPGAFLPELEREPLGVALGEWVLDEACAQMAEWARQGLELSVSVNVSAHHLQQTDFPARLRERLAAHADLPAGRLELEVLETSALDDVAQVMGAFETCAELGVRIALDDFGTGYSSLTYLRRLPAHMLKIDRSFVAGMLDDPDDLAILEGVIGLGNAFRLEIVAEGVETLEQGILLLLLGCELAQGYVIAKPMPGEDLLQWIEQWEPPLSWLGQRRIRRELLPAVYACVETRASLLEVERFASDQREDPPVLDPVGCRLGRWLELVRERYSMEARFGKVEAAYLRLIEAVGKVMESARSGKADGSALADLVAVREETTRHLLELLDELGRRS</sequence>
<dbReference type="AlphaFoldDB" id="A0A972FD16"/>
<dbReference type="Pfam" id="PF08447">
    <property type="entry name" value="PAS_3"/>
    <property type="match status" value="1"/>
</dbReference>
<feature type="domain" description="EAL" evidence="3">
    <location>
        <begin position="680"/>
        <end position="934"/>
    </location>
</feature>
<dbReference type="Pfam" id="PF08448">
    <property type="entry name" value="PAS_4"/>
    <property type="match status" value="2"/>
</dbReference>
<evidence type="ECO:0000313" key="6">
    <source>
        <dbReference type="Proteomes" id="UP000599523"/>
    </source>
</evidence>
<name>A0A972FD16_9RHOO</name>
<dbReference type="PROSITE" id="PS50113">
    <property type="entry name" value="PAC"/>
    <property type="match status" value="2"/>
</dbReference>
<dbReference type="EMBL" id="WTVM01000022">
    <property type="protein sequence ID" value="NMG02415.1"/>
    <property type="molecule type" value="Genomic_DNA"/>
</dbReference>
<dbReference type="InterPro" id="IPR052155">
    <property type="entry name" value="Biofilm_reg_signaling"/>
</dbReference>
<feature type="domain" description="PAC" evidence="2">
    <location>
        <begin position="452"/>
        <end position="505"/>
    </location>
</feature>
<dbReference type="NCBIfam" id="TIGR00229">
    <property type="entry name" value="sensory_box"/>
    <property type="match status" value="3"/>
</dbReference>
<protein>
    <submittedName>
        <fullName evidence="5">EAL domain-containing protein</fullName>
    </submittedName>
</protein>
<evidence type="ECO:0000259" key="1">
    <source>
        <dbReference type="PROSITE" id="PS50112"/>
    </source>
</evidence>
<dbReference type="Gene3D" id="3.30.70.270">
    <property type="match status" value="1"/>
</dbReference>
<dbReference type="InterPro" id="IPR001610">
    <property type="entry name" value="PAC"/>
</dbReference>
<dbReference type="CDD" id="cd00130">
    <property type="entry name" value="PAS"/>
    <property type="match status" value="3"/>
</dbReference>
<dbReference type="InterPro" id="IPR035919">
    <property type="entry name" value="EAL_sf"/>
</dbReference>
<dbReference type="Gene3D" id="3.30.450.20">
    <property type="entry name" value="PAS domain"/>
    <property type="match status" value="3"/>
</dbReference>
<dbReference type="FunFam" id="3.30.70.270:FF:000001">
    <property type="entry name" value="Diguanylate cyclase domain protein"/>
    <property type="match status" value="1"/>
</dbReference>
<reference evidence="5" key="1">
    <citation type="submission" date="2019-12" db="EMBL/GenBank/DDBJ databases">
        <title>Comparative genomics gives insights into the taxonomy of the Azoarcus-Aromatoleum group and reveals separate origins of nif in the plant-associated Azoarcus and non-plant-associated Aromatoleum sub-groups.</title>
        <authorList>
            <person name="Lafos M."/>
            <person name="Maluk M."/>
            <person name="Batista M."/>
            <person name="Junghare M."/>
            <person name="Carmona M."/>
            <person name="Faoro H."/>
            <person name="Cruz L.M."/>
            <person name="Battistoni F."/>
            <person name="De Souza E."/>
            <person name="Pedrosa F."/>
            <person name="Chen W.-M."/>
            <person name="Poole P.S."/>
            <person name="Dixon R.A."/>
            <person name="James E.K."/>
        </authorList>
    </citation>
    <scope>NUCLEOTIDE SEQUENCE</scope>
    <source>
        <strain evidence="5">NSC3</strain>
    </source>
</reference>
<evidence type="ECO:0000313" key="5">
    <source>
        <dbReference type="EMBL" id="NMG02415.1"/>
    </source>
</evidence>
<dbReference type="PANTHER" id="PTHR44757">
    <property type="entry name" value="DIGUANYLATE CYCLASE DGCP"/>
    <property type="match status" value="1"/>
</dbReference>
<dbReference type="NCBIfam" id="TIGR00254">
    <property type="entry name" value="GGDEF"/>
    <property type="match status" value="1"/>
</dbReference>
<dbReference type="InterPro" id="IPR001633">
    <property type="entry name" value="EAL_dom"/>
</dbReference>
<dbReference type="InterPro" id="IPR043128">
    <property type="entry name" value="Rev_trsase/Diguanyl_cyclase"/>
</dbReference>
<dbReference type="CDD" id="cd01948">
    <property type="entry name" value="EAL"/>
    <property type="match status" value="1"/>
</dbReference>
<dbReference type="InterPro" id="IPR035965">
    <property type="entry name" value="PAS-like_dom_sf"/>
</dbReference>
<evidence type="ECO:0000259" key="2">
    <source>
        <dbReference type="PROSITE" id="PS50113"/>
    </source>
</evidence>
<dbReference type="SUPFAM" id="SSF55073">
    <property type="entry name" value="Nucleotide cyclase"/>
    <property type="match status" value="1"/>
</dbReference>
<dbReference type="PROSITE" id="PS50887">
    <property type="entry name" value="GGDEF"/>
    <property type="match status" value="1"/>
</dbReference>
<dbReference type="Pfam" id="PF00990">
    <property type="entry name" value="GGDEF"/>
    <property type="match status" value="1"/>
</dbReference>
<dbReference type="InterPro" id="IPR000014">
    <property type="entry name" value="PAS"/>
</dbReference>
<feature type="domain" description="GGDEF" evidence="4">
    <location>
        <begin position="537"/>
        <end position="671"/>
    </location>
</feature>
<dbReference type="Proteomes" id="UP000599523">
    <property type="component" value="Unassembled WGS sequence"/>
</dbReference>
<comment type="caution">
    <text evidence="5">The sequence shown here is derived from an EMBL/GenBank/DDBJ whole genome shotgun (WGS) entry which is preliminary data.</text>
</comment>
<dbReference type="Gene3D" id="3.20.20.450">
    <property type="entry name" value="EAL domain"/>
    <property type="match status" value="1"/>
</dbReference>